<comment type="caution">
    <text evidence="1">The sequence shown here is derived from an EMBL/GenBank/DDBJ whole genome shotgun (WGS) entry which is preliminary data.</text>
</comment>
<keyword evidence="2" id="KW-1185">Reference proteome</keyword>
<sequence length="139" mass="15155">MVAPIATKWQLPVLSALLESPSPGVGAAAESGQCEQPGGILTSSPWPRMSPWPAENIWAAGTEQPGPAESYWCMDSCAGLLVCYNSFGPNKIIHTHLAIFRATCFYLRTFAPNTFSFWNTFPNGCHMATLSLILMYDLI</sequence>
<dbReference type="EMBL" id="JACAGB010000007">
    <property type="protein sequence ID" value="KAF6353500.1"/>
    <property type="molecule type" value="Genomic_DNA"/>
</dbReference>
<accession>A0A7J7XVY3</accession>
<dbReference type="Proteomes" id="UP000558488">
    <property type="component" value="Unassembled WGS sequence"/>
</dbReference>
<gene>
    <name evidence="1" type="ORF">mPipKuh1_010461</name>
</gene>
<evidence type="ECO:0000313" key="1">
    <source>
        <dbReference type="EMBL" id="KAF6353500.1"/>
    </source>
</evidence>
<evidence type="ECO:0000313" key="2">
    <source>
        <dbReference type="Proteomes" id="UP000558488"/>
    </source>
</evidence>
<protein>
    <submittedName>
        <fullName evidence="1">Uncharacterized protein</fullName>
    </submittedName>
</protein>
<name>A0A7J7XVY3_PIPKU</name>
<proteinExistence type="predicted"/>
<organism evidence="1 2">
    <name type="scientific">Pipistrellus kuhlii</name>
    <name type="common">Kuhl's pipistrelle</name>
    <dbReference type="NCBI Taxonomy" id="59472"/>
    <lineage>
        <taxon>Eukaryota</taxon>
        <taxon>Metazoa</taxon>
        <taxon>Chordata</taxon>
        <taxon>Craniata</taxon>
        <taxon>Vertebrata</taxon>
        <taxon>Euteleostomi</taxon>
        <taxon>Mammalia</taxon>
        <taxon>Eutheria</taxon>
        <taxon>Laurasiatheria</taxon>
        <taxon>Chiroptera</taxon>
        <taxon>Yangochiroptera</taxon>
        <taxon>Vespertilionidae</taxon>
        <taxon>Pipistrellus</taxon>
    </lineage>
</organism>
<reference evidence="1 2" key="1">
    <citation type="journal article" date="2020" name="Nature">
        <title>Six reference-quality genomes reveal evolution of bat adaptations.</title>
        <authorList>
            <person name="Jebb D."/>
            <person name="Huang Z."/>
            <person name="Pippel M."/>
            <person name="Hughes G.M."/>
            <person name="Lavrichenko K."/>
            <person name="Devanna P."/>
            <person name="Winkler S."/>
            <person name="Jermiin L.S."/>
            <person name="Skirmuntt E.C."/>
            <person name="Katzourakis A."/>
            <person name="Burkitt-Gray L."/>
            <person name="Ray D.A."/>
            <person name="Sullivan K.A.M."/>
            <person name="Roscito J.G."/>
            <person name="Kirilenko B.M."/>
            <person name="Davalos L.M."/>
            <person name="Corthals A.P."/>
            <person name="Power M.L."/>
            <person name="Jones G."/>
            <person name="Ransome R.D."/>
            <person name="Dechmann D.K.N."/>
            <person name="Locatelli A.G."/>
            <person name="Puechmaille S.J."/>
            <person name="Fedrigo O."/>
            <person name="Jarvis E.D."/>
            <person name="Hiller M."/>
            <person name="Vernes S.C."/>
            <person name="Myers E.W."/>
            <person name="Teeling E.C."/>
        </authorList>
    </citation>
    <scope>NUCLEOTIDE SEQUENCE [LARGE SCALE GENOMIC DNA]</scope>
    <source>
        <strain evidence="1">MPipKuh1</strain>
        <tissue evidence="1">Flight muscle</tissue>
    </source>
</reference>
<dbReference type="AlphaFoldDB" id="A0A7J7XVY3"/>